<keyword evidence="2" id="KW-1185">Reference proteome</keyword>
<accession>A0AA96K521</accession>
<protein>
    <submittedName>
        <fullName evidence="1">Uncharacterized protein</fullName>
    </submittedName>
</protein>
<evidence type="ECO:0000313" key="1">
    <source>
        <dbReference type="EMBL" id="WNM67194.1"/>
    </source>
</evidence>
<sequence length="99" mass="11732">MNIPEQFEECRIYGHAWNTEEVDLSSRVYIGETLQCLRCDTYKISALQRKTGLIIKSRYIYSADYLMPRGEKFTREDRGKLRVQRILKANRKNNRKKAG</sequence>
<dbReference type="Proteomes" id="UP001305630">
    <property type="component" value="Segment"/>
</dbReference>
<organism evidence="1 2">
    <name type="scientific">Gordonia phage Erutan</name>
    <dbReference type="NCBI Taxonomy" id="3043913"/>
    <lineage>
        <taxon>Viruses</taxon>
        <taxon>Duplodnaviria</taxon>
        <taxon>Heunggongvirae</taxon>
        <taxon>Uroviricota</taxon>
        <taxon>Caudoviricetes</taxon>
        <taxon>Dovevirinae</taxon>
        <taxon>Lambovirus</taxon>
        <taxon>Lambovirus erutan</taxon>
    </lineage>
</organism>
<evidence type="ECO:0000313" key="2">
    <source>
        <dbReference type="Proteomes" id="UP001305630"/>
    </source>
</evidence>
<dbReference type="EMBL" id="OR475273">
    <property type="protein sequence ID" value="WNM67194.1"/>
    <property type="molecule type" value="Genomic_DNA"/>
</dbReference>
<reference evidence="1 2" key="1">
    <citation type="submission" date="2023-08" db="EMBL/GenBank/DDBJ databases">
        <authorList>
            <person name="Johnson K.L."/>
            <person name="Barnes O.A."/>
            <person name="Oesch R.P."/>
            <person name="Patterson N.C."/>
            <person name="Workman C.J."/>
            <person name="Goncz K."/>
            <person name="Sharbrough J."/>
            <person name="Deveaux L.C."/>
            <person name="Warner M.H."/>
            <person name="Ko C."/>
            <person name="Russell D.A."/>
            <person name="Jacobs-Sera D."/>
            <person name="Hatfull G.F."/>
        </authorList>
    </citation>
    <scope>NUCLEOTIDE SEQUENCE [LARGE SCALE GENOMIC DNA]</scope>
</reference>
<name>A0AA96K521_9CAUD</name>
<proteinExistence type="predicted"/>
<gene>
    <name evidence="1" type="primary">48</name>
    <name evidence="1" type="ORF">SEA_ERUTAN_48</name>
</gene>